<sequence>MATIIKTGKPVATQPIKSGQALGAILAALGLDRTIPLIHGAQGCSAFAKIFFIQHFHEPIPLQSTAMDPITTVMGSDDNIVQALDTLCQKNQPKLIVLLSSGVAEAQGCDLRRALKLFRADYPRHDKVEIVTVNTPDFYGSLENGYSALLEALVEQLIPQQPVRNVRKKRVNLLLSHMLSPGDVELIRSYVEAFGLQPVLLPDLSRSLDGHLVRSDYLSVSQGGTDLALLKQMGQSALTLVVGPSLQRVGQLLESRTGVPCHYFPHLMNLQQVDCFIDLLRRQADRLVPEWIERQRGQLLDAMIDTHTWVNGRRFGLAAEADLLGAWLGFAQMVGLAPSCVVAPVNQPMLASLPVEQVLVGDLEDLADNLQAQGADLLLTNAHGAVIAERLGLPLLRIGFPVFDEFGAFRRVRQGYAGMRDTLFELGNLGQAACHHRPAYHSPYKQPVEQIRGRALAAEVIG</sequence>
<evidence type="ECO:0000256" key="6">
    <source>
        <dbReference type="RuleBase" id="RU004021"/>
    </source>
</evidence>
<dbReference type="EMBL" id="BAABFC010000010">
    <property type="protein sequence ID" value="GAA4497823.1"/>
    <property type="molecule type" value="Genomic_DNA"/>
</dbReference>
<dbReference type="Proteomes" id="UP001501321">
    <property type="component" value="Unassembled WGS sequence"/>
</dbReference>
<evidence type="ECO:0000256" key="5">
    <source>
        <dbReference type="ARBA" id="ARBA00023231"/>
    </source>
</evidence>
<dbReference type="Pfam" id="PF00148">
    <property type="entry name" value="Oxidored_nitro"/>
    <property type="match status" value="1"/>
</dbReference>
<reference evidence="9" key="1">
    <citation type="journal article" date="2019" name="Int. J. Syst. Evol. Microbiol.">
        <title>The Global Catalogue of Microorganisms (GCM) 10K type strain sequencing project: providing services to taxonomists for standard genome sequencing and annotation.</title>
        <authorList>
            <consortium name="The Broad Institute Genomics Platform"/>
            <consortium name="The Broad Institute Genome Sequencing Center for Infectious Disease"/>
            <person name="Wu L."/>
            <person name="Ma J."/>
        </authorList>
    </citation>
    <scope>NUCLEOTIDE SEQUENCE [LARGE SCALE GENOMIC DNA]</scope>
    <source>
        <strain evidence="9">JCM 32226</strain>
    </source>
</reference>
<dbReference type="InterPro" id="IPR000510">
    <property type="entry name" value="Nase/OxRdtase_comp1"/>
</dbReference>
<evidence type="ECO:0000256" key="1">
    <source>
        <dbReference type="ARBA" id="ARBA00003171"/>
    </source>
</evidence>
<dbReference type="RefSeq" id="WP_345011625.1">
    <property type="nucleotide sequence ID" value="NZ_BAABFC010000010.1"/>
</dbReference>
<evidence type="ECO:0000313" key="8">
    <source>
        <dbReference type="EMBL" id="GAA4497823.1"/>
    </source>
</evidence>
<comment type="caution">
    <text evidence="8">The sequence shown here is derived from an EMBL/GenBank/DDBJ whole genome shotgun (WGS) entry which is preliminary data.</text>
</comment>
<evidence type="ECO:0000256" key="2">
    <source>
        <dbReference type="ARBA" id="ARBA00005155"/>
    </source>
</evidence>
<dbReference type="PROSITE" id="PS00699">
    <property type="entry name" value="NITROGENASE_1_1"/>
    <property type="match status" value="1"/>
</dbReference>
<dbReference type="InterPro" id="IPR000318">
    <property type="entry name" value="Nase_comp1_CS"/>
</dbReference>
<dbReference type="Gene3D" id="3.40.50.1980">
    <property type="entry name" value="Nitrogenase molybdenum iron protein domain"/>
    <property type="match status" value="3"/>
</dbReference>
<feature type="domain" description="Nitrogenase/oxidoreductase component 1" evidence="7">
    <location>
        <begin position="20"/>
        <end position="428"/>
    </location>
</feature>
<protein>
    <recommendedName>
        <fullName evidence="4">Nitrogenase iron-molybdenum cofactor biosynthesis protein NifN</fullName>
    </recommendedName>
</protein>
<evidence type="ECO:0000256" key="4">
    <source>
        <dbReference type="ARBA" id="ARBA00013282"/>
    </source>
</evidence>
<dbReference type="NCBIfam" id="TIGR01285">
    <property type="entry name" value="nifN"/>
    <property type="match status" value="1"/>
</dbReference>
<dbReference type="SUPFAM" id="SSF53807">
    <property type="entry name" value="Helical backbone' metal receptor"/>
    <property type="match status" value="1"/>
</dbReference>
<dbReference type="PANTHER" id="PTHR33712">
    <property type="entry name" value="LIGHT-INDEPENDENT PROTOCHLOROPHYLLIDE REDUCTASE SUBUNIT B"/>
    <property type="match status" value="1"/>
</dbReference>
<comment type="pathway">
    <text evidence="2">Cofactor biosynthesis; Fe-Mo cofactor biosynthesis.</text>
</comment>
<evidence type="ECO:0000259" key="7">
    <source>
        <dbReference type="Pfam" id="PF00148"/>
    </source>
</evidence>
<keyword evidence="5 6" id="KW-0535">Nitrogen fixation</keyword>
<accession>A0ABP8Q8A3</accession>
<gene>
    <name evidence="8" type="primary">nifN</name>
    <name evidence="8" type="ORF">GCM10023095_15010</name>
</gene>
<organism evidence="8 9">
    <name type="scientific">Pseudaeromonas paramecii</name>
    <dbReference type="NCBI Taxonomy" id="2138166"/>
    <lineage>
        <taxon>Bacteria</taxon>
        <taxon>Pseudomonadati</taxon>
        <taxon>Pseudomonadota</taxon>
        <taxon>Gammaproteobacteria</taxon>
        <taxon>Aeromonadales</taxon>
        <taxon>Aeromonadaceae</taxon>
        <taxon>Pseudaeromonas</taxon>
    </lineage>
</organism>
<keyword evidence="9" id="KW-1185">Reference proteome</keyword>
<dbReference type="InterPro" id="IPR005975">
    <property type="entry name" value="Nase_Mo-Fe_CF"/>
</dbReference>
<comment type="similarity">
    <text evidence="3 6">Belongs to the NifD/NifK/NifE/NifN family.</text>
</comment>
<dbReference type="InterPro" id="IPR050152">
    <property type="entry name" value="ChlB/BchB/BchZ"/>
</dbReference>
<proteinExistence type="inferred from homology"/>
<name>A0ABP8Q8A3_9GAMM</name>
<dbReference type="PANTHER" id="PTHR33712:SF7">
    <property type="entry name" value="LIGHT-INDEPENDENT PROTOCHLOROPHYLLIDE REDUCTASE SUBUNIT B"/>
    <property type="match status" value="1"/>
</dbReference>
<evidence type="ECO:0000313" key="9">
    <source>
        <dbReference type="Proteomes" id="UP001501321"/>
    </source>
</evidence>
<comment type="function">
    <text evidence="1">This protein may play a role in the biosynthesis of the prosthetic group of nitrogenase (FeMo cofactor).</text>
</comment>
<evidence type="ECO:0000256" key="3">
    <source>
        <dbReference type="ARBA" id="ARBA00011002"/>
    </source>
</evidence>
<dbReference type="Gene3D" id="6.10.250.1090">
    <property type="match status" value="1"/>
</dbReference>